<sequence length="160" mass="17955">MGAKGRQIVELDVGQLVQELKRAYLDELLAFYSYWITAAVAEGFDGEELAEHFQEEAKEELEHARRLAERIQELGGDPVVPPSQWEAGANAPFTAPRPDRTDARGMLEDQLKAEAGAIETYNRIAKMTFGKDPVTYHLVTELLADEVGHEEFLENLLGKR</sequence>
<evidence type="ECO:0000313" key="6">
    <source>
        <dbReference type="Proteomes" id="UP001333102"/>
    </source>
</evidence>
<dbReference type="RefSeq" id="WP_324669277.1">
    <property type="nucleotide sequence ID" value="NZ_CP141614.1"/>
</dbReference>
<accession>A0ABZ1BQ04</accession>
<protein>
    <submittedName>
        <fullName evidence="5">Ferritin-like domain-containing protein</fullName>
    </submittedName>
</protein>
<dbReference type="PANTHER" id="PTHR30295:SF1">
    <property type="entry name" value="DNA PROTECTION DURING STARVATION PROTEIN"/>
    <property type="match status" value="1"/>
</dbReference>
<dbReference type="InterPro" id="IPR012347">
    <property type="entry name" value="Ferritin-like"/>
</dbReference>
<dbReference type="PANTHER" id="PTHR30295">
    <property type="entry name" value="BACTERIOFERRITIN"/>
    <property type="match status" value="1"/>
</dbReference>
<evidence type="ECO:0000256" key="3">
    <source>
        <dbReference type="SAM" id="MobiDB-lite"/>
    </source>
</evidence>
<dbReference type="EMBL" id="CP141614">
    <property type="protein sequence ID" value="WRP14890.1"/>
    <property type="molecule type" value="Genomic_DNA"/>
</dbReference>
<dbReference type="Pfam" id="PF00210">
    <property type="entry name" value="Ferritin"/>
    <property type="match status" value="1"/>
</dbReference>
<dbReference type="InterPro" id="IPR009078">
    <property type="entry name" value="Ferritin-like_SF"/>
</dbReference>
<dbReference type="PIRSF" id="PIRSF018063">
    <property type="entry name" value="Ferrtn_UCP018063"/>
    <property type="match status" value="1"/>
</dbReference>
<keyword evidence="2" id="KW-0408">Iron</keyword>
<dbReference type="InterPro" id="IPR008331">
    <property type="entry name" value="Ferritin_DPS_dom"/>
</dbReference>
<evidence type="ECO:0000259" key="4">
    <source>
        <dbReference type="PROSITE" id="PS50905"/>
    </source>
</evidence>
<proteinExistence type="predicted"/>
<organism evidence="5 6">
    <name type="scientific">Geochorda subterranea</name>
    <dbReference type="NCBI Taxonomy" id="3109564"/>
    <lineage>
        <taxon>Bacteria</taxon>
        <taxon>Bacillati</taxon>
        <taxon>Bacillota</taxon>
        <taxon>Limnochordia</taxon>
        <taxon>Limnochordales</taxon>
        <taxon>Geochordaceae</taxon>
        <taxon>Geochorda</taxon>
    </lineage>
</organism>
<dbReference type="SUPFAM" id="SSF47240">
    <property type="entry name" value="Ferritin-like"/>
    <property type="match status" value="1"/>
</dbReference>
<reference evidence="6" key="1">
    <citation type="submission" date="2023-12" db="EMBL/GenBank/DDBJ databases">
        <title>Novel isolates from deep terrestrial aquifers shed light on the physiology and ecology of the class Limnochordia.</title>
        <authorList>
            <person name="Karnachuk O.V."/>
            <person name="Lukina A.P."/>
            <person name="Avakyan M.R."/>
            <person name="Kadnikov V."/>
            <person name="Begmatov S."/>
            <person name="Beletsky A.V."/>
            <person name="Mardanov A.V."/>
            <person name="Ravin N.V."/>
        </authorList>
    </citation>
    <scope>NUCLEOTIDE SEQUENCE [LARGE SCALE GENOMIC DNA]</scope>
    <source>
        <strain evidence="6">LN</strain>
    </source>
</reference>
<evidence type="ECO:0000256" key="2">
    <source>
        <dbReference type="ARBA" id="ARBA00023004"/>
    </source>
</evidence>
<name>A0ABZ1BQ04_9FIRM</name>
<dbReference type="Gene3D" id="1.20.1260.10">
    <property type="match status" value="1"/>
</dbReference>
<gene>
    <name evidence="5" type="ORF">VLY81_01575</name>
</gene>
<feature type="region of interest" description="Disordered" evidence="3">
    <location>
        <begin position="76"/>
        <end position="100"/>
    </location>
</feature>
<dbReference type="PROSITE" id="PS50905">
    <property type="entry name" value="FERRITIN_LIKE"/>
    <property type="match status" value="1"/>
</dbReference>
<keyword evidence="1" id="KW-0409">Iron storage</keyword>
<dbReference type="Proteomes" id="UP001333102">
    <property type="component" value="Chromosome"/>
</dbReference>
<evidence type="ECO:0000256" key="1">
    <source>
        <dbReference type="ARBA" id="ARBA00022434"/>
    </source>
</evidence>
<dbReference type="InterPro" id="IPR009040">
    <property type="entry name" value="Ferritin-like_diiron"/>
</dbReference>
<evidence type="ECO:0000313" key="5">
    <source>
        <dbReference type="EMBL" id="WRP14890.1"/>
    </source>
</evidence>
<feature type="domain" description="Ferritin-like diiron" evidence="4">
    <location>
        <begin position="10"/>
        <end position="160"/>
    </location>
</feature>
<keyword evidence="6" id="KW-1185">Reference proteome</keyword>
<dbReference type="InterPro" id="IPR014490">
    <property type="entry name" value="Dps-like"/>
</dbReference>